<name>A0AAD7PMQ3_QUISA</name>
<proteinExistence type="predicted"/>
<accession>A0AAD7PMQ3</accession>
<feature type="transmembrane region" description="Helical" evidence="2">
    <location>
        <begin position="150"/>
        <end position="168"/>
    </location>
</feature>
<evidence type="ECO:0000256" key="1">
    <source>
        <dbReference type="SAM" id="MobiDB-lite"/>
    </source>
</evidence>
<dbReference type="PANTHER" id="PTHR36777:SF2">
    <property type="entry name" value="EXPRESSED PROTEIN"/>
    <property type="match status" value="1"/>
</dbReference>
<comment type="caution">
    <text evidence="3">The sequence shown here is derived from an EMBL/GenBank/DDBJ whole genome shotgun (WGS) entry which is preliminary data.</text>
</comment>
<feature type="transmembrane region" description="Helical" evidence="2">
    <location>
        <begin position="99"/>
        <end position="115"/>
    </location>
</feature>
<keyword evidence="2" id="KW-0472">Membrane</keyword>
<evidence type="ECO:0000313" key="4">
    <source>
        <dbReference type="Proteomes" id="UP001163823"/>
    </source>
</evidence>
<organism evidence="3 4">
    <name type="scientific">Quillaja saponaria</name>
    <name type="common">Soap bark tree</name>
    <dbReference type="NCBI Taxonomy" id="32244"/>
    <lineage>
        <taxon>Eukaryota</taxon>
        <taxon>Viridiplantae</taxon>
        <taxon>Streptophyta</taxon>
        <taxon>Embryophyta</taxon>
        <taxon>Tracheophyta</taxon>
        <taxon>Spermatophyta</taxon>
        <taxon>Magnoliopsida</taxon>
        <taxon>eudicotyledons</taxon>
        <taxon>Gunneridae</taxon>
        <taxon>Pentapetalae</taxon>
        <taxon>rosids</taxon>
        <taxon>fabids</taxon>
        <taxon>Fabales</taxon>
        <taxon>Quillajaceae</taxon>
        <taxon>Quillaja</taxon>
    </lineage>
</organism>
<dbReference type="EMBL" id="JARAOO010000007">
    <property type="protein sequence ID" value="KAJ7961466.1"/>
    <property type="molecule type" value="Genomic_DNA"/>
</dbReference>
<feature type="transmembrane region" description="Helical" evidence="2">
    <location>
        <begin position="127"/>
        <end position="144"/>
    </location>
</feature>
<protein>
    <submittedName>
        <fullName evidence="3">Transmembrane protein</fullName>
    </submittedName>
</protein>
<keyword evidence="2 3" id="KW-0812">Transmembrane</keyword>
<sequence>MNPSVILHNLCSISPCNRNRNLALTHSRFLSSESISKLKKQTVLSNNHVMVARTQKSRSHLVFAAQSNFLKVLQTAWSVGKDGVEAGTNLVPFCNRTKITFARLVVLVLFLFSSWRCCSQDVVPRPIARISVTFLALSISLFVLKSFLSTAFFVLATMGLVYFLFIALNKDQGPGGGGGTTSSTTSVEEDPVEEARKIMEKYK</sequence>
<keyword evidence="4" id="KW-1185">Reference proteome</keyword>
<dbReference type="PANTHER" id="PTHR36777">
    <property type="entry name" value="EXPRESSED PROTEIN"/>
    <property type="match status" value="1"/>
</dbReference>
<evidence type="ECO:0000313" key="3">
    <source>
        <dbReference type="EMBL" id="KAJ7961466.1"/>
    </source>
</evidence>
<evidence type="ECO:0000256" key="2">
    <source>
        <dbReference type="SAM" id="Phobius"/>
    </source>
</evidence>
<feature type="compositionally biased region" description="Basic and acidic residues" evidence="1">
    <location>
        <begin position="193"/>
        <end position="203"/>
    </location>
</feature>
<dbReference type="Proteomes" id="UP001163823">
    <property type="component" value="Chromosome 7"/>
</dbReference>
<dbReference type="KEGG" id="qsa:O6P43_016811"/>
<keyword evidence="2" id="KW-1133">Transmembrane helix</keyword>
<feature type="region of interest" description="Disordered" evidence="1">
    <location>
        <begin position="174"/>
        <end position="203"/>
    </location>
</feature>
<reference evidence="3" key="1">
    <citation type="journal article" date="2023" name="Science">
        <title>Elucidation of the pathway for biosynthesis of saponin adjuvants from the soapbark tree.</title>
        <authorList>
            <person name="Reed J."/>
            <person name="Orme A."/>
            <person name="El-Demerdash A."/>
            <person name="Owen C."/>
            <person name="Martin L.B.B."/>
            <person name="Misra R.C."/>
            <person name="Kikuchi S."/>
            <person name="Rejzek M."/>
            <person name="Martin A.C."/>
            <person name="Harkess A."/>
            <person name="Leebens-Mack J."/>
            <person name="Louveau T."/>
            <person name="Stephenson M.J."/>
            <person name="Osbourn A."/>
        </authorList>
    </citation>
    <scope>NUCLEOTIDE SEQUENCE</scope>
    <source>
        <strain evidence="3">S10</strain>
    </source>
</reference>
<dbReference type="AlphaFoldDB" id="A0AAD7PMQ3"/>
<gene>
    <name evidence="3" type="ORF">O6P43_016811</name>
</gene>